<dbReference type="GO" id="GO:0000981">
    <property type="term" value="F:DNA-binding transcription factor activity, RNA polymerase II-specific"/>
    <property type="evidence" value="ECO:0007669"/>
    <property type="project" value="InterPro"/>
</dbReference>
<dbReference type="InterPro" id="IPR036864">
    <property type="entry name" value="Zn2-C6_fun-type_DNA-bd_sf"/>
</dbReference>
<protein>
    <recommendedName>
        <fullName evidence="6">Zn(2)-C6 fungal-type domain-containing protein</fullName>
    </recommendedName>
</protein>
<keyword evidence="5" id="KW-0539">Nucleus</keyword>
<dbReference type="CDD" id="cd00067">
    <property type="entry name" value="GAL4"/>
    <property type="match status" value="1"/>
</dbReference>
<evidence type="ECO:0000313" key="8">
    <source>
        <dbReference type="Proteomes" id="UP001221142"/>
    </source>
</evidence>
<comment type="subcellular location">
    <subcellularLocation>
        <location evidence="1">Nucleus</location>
    </subcellularLocation>
</comment>
<evidence type="ECO:0000259" key="6">
    <source>
        <dbReference type="PROSITE" id="PS50048"/>
    </source>
</evidence>
<evidence type="ECO:0000256" key="5">
    <source>
        <dbReference type="ARBA" id="ARBA00023242"/>
    </source>
</evidence>
<keyword evidence="3" id="KW-0805">Transcription regulation</keyword>
<sequence length="447" mass="48834">MNEPFSFDPRSPLQKGKACFNCRRRKTKCDAAQPICGPCSRFKASLGDCQYPSRDEKRSLAEVYEDRISQCETRIAELERASPPQKLTSSILNELTKNFLENSADCFGFFLDRRTLPRIQELSPALADVLHLCAVHLSADSHIASHEPAFLEAALRSQGNQPTSPLLHRIQSSVLLAYYFLHNARLVEGGYHAGVAVALAVGGSLHCLRNPRVESQEDVAAFWSVMNLNNCWAGHLSNWPAGLQIYTPWPGATVGVPEQFLAGLPDNANSCAAWRAKAGVLSERTSRLVSQYSQAFDLRVEAEVTTLDARIDAFKAALPPVQSKAMMVVHMLAHVCTIQLHTSSLAANMDSLSPLWGRNKALAAARGVVDVLANVDVPRLGAVDPVLAILWSSTCLVLIRELGHAKSSRSQHQTNCVVESFKVVIAAMQICAAGSRVMGMSIPRRLV</sequence>
<dbReference type="AlphaFoldDB" id="A0AAD7FVU2"/>
<dbReference type="PANTHER" id="PTHR47338">
    <property type="entry name" value="ZN(II)2CYS6 TRANSCRIPTION FACTOR (EUROFUNG)-RELATED"/>
    <property type="match status" value="1"/>
</dbReference>
<organism evidence="7 8">
    <name type="scientific">Roridomyces roridus</name>
    <dbReference type="NCBI Taxonomy" id="1738132"/>
    <lineage>
        <taxon>Eukaryota</taxon>
        <taxon>Fungi</taxon>
        <taxon>Dikarya</taxon>
        <taxon>Basidiomycota</taxon>
        <taxon>Agaricomycotina</taxon>
        <taxon>Agaricomycetes</taxon>
        <taxon>Agaricomycetidae</taxon>
        <taxon>Agaricales</taxon>
        <taxon>Marasmiineae</taxon>
        <taxon>Mycenaceae</taxon>
        <taxon>Roridomyces</taxon>
    </lineage>
</organism>
<dbReference type="PANTHER" id="PTHR47338:SF29">
    <property type="entry name" value="ZN(2)-C6 FUNGAL-TYPE DOMAIN-CONTAINING PROTEIN"/>
    <property type="match status" value="1"/>
</dbReference>
<dbReference type="InterPro" id="IPR001138">
    <property type="entry name" value="Zn2Cys6_DnaBD"/>
</dbReference>
<dbReference type="EMBL" id="JARKIF010000004">
    <property type="protein sequence ID" value="KAJ7641012.1"/>
    <property type="molecule type" value="Genomic_DNA"/>
</dbReference>
<accession>A0AAD7FVU2</accession>
<keyword evidence="4" id="KW-0804">Transcription</keyword>
<gene>
    <name evidence="7" type="ORF">FB45DRAFT_1124327</name>
</gene>
<keyword evidence="8" id="KW-1185">Reference proteome</keyword>
<dbReference type="SMART" id="SM00066">
    <property type="entry name" value="GAL4"/>
    <property type="match status" value="1"/>
</dbReference>
<dbReference type="SUPFAM" id="SSF57701">
    <property type="entry name" value="Zn2/Cys6 DNA-binding domain"/>
    <property type="match status" value="1"/>
</dbReference>
<dbReference type="GO" id="GO:0005634">
    <property type="term" value="C:nucleus"/>
    <property type="evidence" value="ECO:0007669"/>
    <property type="project" value="UniProtKB-SubCell"/>
</dbReference>
<dbReference type="PROSITE" id="PS50048">
    <property type="entry name" value="ZN2_CY6_FUNGAL_2"/>
    <property type="match status" value="1"/>
</dbReference>
<evidence type="ECO:0000256" key="3">
    <source>
        <dbReference type="ARBA" id="ARBA00023015"/>
    </source>
</evidence>
<evidence type="ECO:0000256" key="2">
    <source>
        <dbReference type="ARBA" id="ARBA00022723"/>
    </source>
</evidence>
<evidence type="ECO:0000313" key="7">
    <source>
        <dbReference type="EMBL" id="KAJ7641012.1"/>
    </source>
</evidence>
<evidence type="ECO:0000256" key="1">
    <source>
        <dbReference type="ARBA" id="ARBA00004123"/>
    </source>
</evidence>
<keyword evidence="2" id="KW-0479">Metal-binding</keyword>
<dbReference type="Gene3D" id="4.10.240.10">
    <property type="entry name" value="Zn(2)-C6 fungal-type DNA-binding domain"/>
    <property type="match status" value="1"/>
</dbReference>
<dbReference type="InterPro" id="IPR050815">
    <property type="entry name" value="TF_fung"/>
</dbReference>
<feature type="domain" description="Zn(2)-C6 fungal-type" evidence="6">
    <location>
        <begin position="18"/>
        <end position="51"/>
    </location>
</feature>
<comment type="caution">
    <text evidence="7">The sequence shown here is derived from an EMBL/GenBank/DDBJ whole genome shotgun (WGS) entry which is preliminary data.</text>
</comment>
<proteinExistence type="predicted"/>
<evidence type="ECO:0000256" key="4">
    <source>
        <dbReference type="ARBA" id="ARBA00023163"/>
    </source>
</evidence>
<name>A0AAD7FVU2_9AGAR</name>
<dbReference type="Pfam" id="PF00172">
    <property type="entry name" value="Zn_clus"/>
    <property type="match status" value="1"/>
</dbReference>
<dbReference type="GO" id="GO:0008270">
    <property type="term" value="F:zinc ion binding"/>
    <property type="evidence" value="ECO:0007669"/>
    <property type="project" value="InterPro"/>
</dbReference>
<dbReference type="Proteomes" id="UP001221142">
    <property type="component" value="Unassembled WGS sequence"/>
</dbReference>
<reference evidence="7" key="1">
    <citation type="submission" date="2023-03" db="EMBL/GenBank/DDBJ databases">
        <title>Massive genome expansion in bonnet fungi (Mycena s.s.) driven by repeated elements and novel gene families across ecological guilds.</title>
        <authorList>
            <consortium name="Lawrence Berkeley National Laboratory"/>
            <person name="Harder C.B."/>
            <person name="Miyauchi S."/>
            <person name="Viragh M."/>
            <person name="Kuo A."/>
            <person name="Thoen E."/>
            <person name="Andreopoulos B."/>
            <person name="Lu D."/>
            <person name="Skrede I."/>
            <person name="Drula E."/>
            <person name="Henrissat B."/>
            <person name="Morin E."/>
            <person name="Kohler A."/>
            <person name="Barry K."/>
            <person name="LaButti K."/>
            <person name="Morin E."/>
            <person name="Salamov A."/>
            <person name="Lipzen A."/>
            <person name="Mereny Z."/>
            <person name="Hegedus B."/>
            <person name="Baldrian P."/>
            <person name="Stursova M."/>
            <person name="Weitz H."/>
            <person name="Taylor A."/>
            <person name="Grigoriev I.V."/>
            <person name="Nagy L.G."/>
            <person name="Martin F."/>
            <person name="Kauserud H."/>
        </authorList>
    </citation>
    <scope>NUCLEOTIDE SEQUENCE</scope>
    <source>
        <strain evidence="7">9284</strain>
    </source>
</reference>
<dbReference type="CDD" id="cd12148">
    <property type="entry name" value="fungal_TF_MHR"/>
    <property type="match status" value="1"/>
</dbReference>